<feature type="transmembrane region" description="Helical" evidence="1">
    <location>
        <begin position="490"/>
        <end position="510"/>
    </location>
</feature>
<evidence type="ECO:0000313" key="3">
    <source>
        <dbReference type="EMBL" id="CAF1382069.1"/>
    </source>
</evidence>
<organism evidence="3 4">
    <name type="scientific">Adineta ricciae</name>
    <name type="common">Rotifer</name>
    <dbReference type="NCBI Taxonomy" id="249248"/>
    <lineage>
        <taxon>Eukaryota</taxon>
        <taxon>Metazoa</taxon>
        <taxon>Spiralia</taxon>
        <taxon>Gnathifera</taxon>
        <taxon>Rotifera</taxon>
        <taxon>Eurotatoria</taxon>
        <taxon>Bdelloidea</taxon>
        <taxon>Adinetida</taxon>
        <taxon>Adinetidae</taxon>
        <taxon>Adineta</taxon>
    </lineage>
</organism>
<accession>A0A815JGQ4</accession>
<dbReference type="EMBL" id="CAJNOJ010000300">
    <property type="protein sequence ID" value="CAF1382069.1"/>
    <property type="molecule type" value="Genomic_DNA"/>
</dbReference>
<protein>
    <recommendedName>
        <fullName evidence="5">Transmembrane protein</fullName>
    </recommendedName>
</protein>
<name>A0A815JGQ4_ADIRI</name>
<feature type="signal peptide" evidence="2">
    <location>
        <begin position="1"/>
        <end position="18"/>
    </location>
</feature>
<evidence type="ECO:0000256" key="1">
    <source>
        <dbReference type="SAM" id="Phobius"/>
    </source>
</evidence>
<evidence type="ECO:0008006" key="5">
    <source>
        <dbReference type="Google" id="ProtNLM"/>
    </source>
</evidence>
<keyword evidence="1" id="KW-1133">Transmembrane helix</keyword>
<sequence>MFYPILVYIICLAYPIQADNNDDDPPYNVQFAINDHFAILAQNEFQQFIFMKSPYNGLSTMCKLTYFSISDSRIASSDSDILATVYSVTIGCHQNTSSLIFAAYGKTLVREHRYLVTVVMEMTDTSDCPDVVRSIQFVPTIGIDVFLQGSNRDSSSGMIMNWPLMDIDSFGSHVYAFSSGCILKLNIFDSLAIGERIVEEYMFEWGFFVKASQVLTVERLFVAVYEHHFGHARNFCGQSVVWIDEDKYAILCLSLSTLPWSSSQVQIYSYQDLHQPKKLLYTFPNNQQAIDPLVMSHLPPYEFHSISSWTSGLVVALDVEIGLIIPMSSPGFCSRRMIGNYSMVIYGSDSCIIGTSQNTSSSGPCLLCPPGTMDNGSFDTECQKCSTSDYCLRGALTELTAAHTLSYAQTTPYPESATSTEFDDVLLQNIFRFSDCLFQSPLLWISIVVLVSCLCCLFIGFLIYKSKCLRCNILTRKLCVRFDLIGEGKYWMGGFLSLPILVLIIFAIRFDRLFANLYPIESISNDNACDPSLLNAKFTSTLQLLSIHRHPDEQILFDMLDDEQTITLILHFLATGFTCSHLTVQYNTNENENVFSNDYICSYNRTNGIITVSLHVLPSLLTLQFHLQGPYFIGGLRICFSGSSVTKDNRKYVVENLDICQFYHTPNETLTANPTLNVEMIKTINRTEVFSNSGEIMFNGRWLPMMTMRMLSDSILYRQREEKLRYLSSQTTLTIQIMESKFYIKNTQEPIARQSEIIFKTLLFASKFIVFSENKNIRSVILSIVPRACCFSFSDRQTCHYALRTSYSTPN</sequence>
<keyword evidence="2" id="KW-0732">Signal</keyword>
<reference evidence="3" key="1">
    <citation type="submission" date="2021-02" db="EMBL/GenBank/DDBJ databases">
        <authorList>
            <person name="Nowell W R."/>
        </authorList>
    </citation>
    <scope>NUCLEOTIDE SEQUENCE</scope>
</reference>
<evidence type="ECO:0000256" key="2">
    <source>
        <dbReference type="SAM" id="SignalP"/>
    </source>
</evidence>
<keyword evidence="1" id="KW-0812">Transmembrane</keyword>
<proteinExistence type="predicted"/>
<evidence type="ECO:0000313" key="4">
    <source>
        <dbReference type="Proteomes" id="UP000663852"/>
    </source>
</evidence>
<comment type="caution">
    <text evidence="3">The sequence shown here is derived from an EMBL/GenBank/DDBJ whole genome shotgun (WGS) entry which is preliminary data.</text>
</comment>
<dbReference type="Proteomes" id="UP000663852">
    <property type="component" value="Unassembled WGS sequence"/>
</dbReference>
<dbReference type="AlphaFoldDB" id="A0A815JGQ4"/>
<keyword evidence="1" id="KW-0472">Membrane</keyword>
<feature type="transmembrane region" description="Helical" evidence="1">
    <location>
        <begin position="442"/>
        <end position="464"/>
    </location>
</feature>
<gene>
    <name evidence="3" type="ORF">EDS130_LOCUS34984</name>
</gene>
<feature type="chain" id="PRO_5032556584" description="Transmembrane protein" evidence="2">
    <location>
        <begin position="19"/>
        <end position="811"/>
    </location>
</feature>